<dbReference type="PROSITE" id="PS51340">
    <property type="entry name" value="MOSC"/>
    <property type="match status" value="1"/>
</dbReference>
<keyword evidence="5" id="KW-1185">Reference proteome</keyword>
<dbReference type="OrthoDB" id="17255at2759"/>
<dbReference type="RefSeq" id="XP_025490374.1">
    <property type="nucleotide sequence ID" value="XM_025638119.1"/>
</dbReference>
<dbReference type="InterPro" id="IPR011037">
    <property type="entry name" value="Pyrv_Knase-like_insert_dom_sf"/>
</dbReference>
<feature type="transmembrane region" description="Helical" evidence="2">
    <location>
        <begin position="22"/>
        <end position="40"/>
    </location>
</feature>
<sequence length="500" mass="55613">MYDSNLTTLDASDNGASSLQPLLPYIIALIVLLLPLTPYLRSSPKPPRGCRRLGTKKSNITDEYDPQYSAGTPSDAIDPKTGLPAWRIKALFTYPIKSCTGVELDSAEVIDTGLKYDRLFCFAEYIEAKQPIPPATTTTTSTTSSVNAHDKQSKETGHWTARTLRDRHFCNLALLRPEIWVPDPTSPTYSPSLPEIKSQGVLVIHYPRTLPARLARLPLLPALVRLALTLGLIPREESFRVPLDPPNPDSPSDPKTSEEKYPLRPIKIWKDTPLAHDYGHHLPASLRRFLADPTTDAQKPLTLFRESAAHHRQIFRNAPPKEPLGFQPVTGFQDAYPLHLLNLASVRDVARRVRTEIPRLTVRRFRANVVVQGPGRFEEDAWRRVRVGGGVSSSKGEGEEAQAGDEGAGVEIHLACRTMRCRLPNVDPDTGVRHRAEPDRTLKGYRRIDRGDPTNACLGMQLVPAVRNFTLRVNDPITVLETGEHCYIKMLAPGEVVEGV</sequence>
<dbReference type="GO" id="GO:0030170">
    <property type="term" value="F:pyridoxal phosphate binding"/>
    <property type="evidence" value="ECO:0007669"/>
    <property type="project" value="InterPro"/>
</dbReference>
<evidence type="ECO:0000256" key="2">
    <source>
        <dbReference type="SAM" id="Phobius"/>
    </source>
</evidence>
<keyword evidence="2" id="KW-0472">Membrane</keyword>
<dbReference type="InterPro" id="IPR005303">
    <property type="entry name" value="MOCOS_middle"/>
</dbReference>
<feature type="region of interest" description="Disordered" evidence="1">
    <location>
        <begin position="133"/>
        <end position="158"/>
    </location>
</feature>
<evidence type="ECO:0000259" key="3">
    <source>
        <dbReference type="PROSITE" id="PS51340"/>
    </source>
</evidence>
<dbReference type="PANTHER" id="PTHR14237:SF23">
    <property type="entry name" value="MOSC DOMAIN PROTEIN (AFU_ORTHOLOGUE AFUA_7G05900)"/>
    <property type="match status" value="1"/>
</dbReference>
<accession>A0A319C4U4</accession>
<dbReference type="InterPro" id="IPR005302">
    <property type="entry name" value="MoCF_Sase_C"/>
</dbReference>
<feature type="compositionally biased region" description="Basic and acidic residues" evidence="1">
    <location>
        <begin position="148"/>
        <end position="158"/>
    </location>
</feature>
<dbReference type="EMBL" id="KZ821712">
    <property type="protein sequence ID" value="PYH80174.1"/>
    <property type="molecule type" value="Genomic_DNA"/>
</dbReference>
<dbReference type="PANTHER" id="PTHR14237">
    <property type="entry name" value="MOLYBDOPTERIN COFACTOR SULFURASE MOSC"/>
    <property type="match status" value="1"/>
</dbReference>
<dbReference type="AlphaFoldDB" id="A0A319C4U4"/>
<evidence type="ECO:0000313" key="5">
    <source>
        <dbReference type="Proteomes" id="UP000248340"/>
    </source>
</evidence>
<feature type="domain" description="MOSC" evidence="3">
    <location>
        <begin position="312"/>
        <end position="480"/>
    </location>
</feature>
<dbReference type="GO" id="GO:0030151">
    <property type="term" value="F:molybdenum ion binding"/>
    <property type="evidence" value="ECO:0007669"/>
    <property type="project" value="InterPro"/>
</dbReference>
<dbReference type="Pfam" id="PF03473">
    <property type="entry name" value="MOSC"/>
    <property type="match status" value="1"/>
</dbReference>
<keyword evidence="2" id="KW-0812">Transmembrane</keyword>
<evidence type="ECO:0000256" key="1">
    <source>
        <dbReference type="SAM" id="MobiDB-lite"/>
    </source>
</evidence>
<dbReference type="GO" id="GO:0003824">
    <property type="term" value="F:catalytic activity"/>
    <property type="evidence" value="ECO:0007669"/>
    <property type="project" value="InterPro"/>
</dbReference>
<keyword evidence="2" id="KW-1133">Transmembrane helix</keyword>
<dbReference type="Pfam" id="PF03476">
    <property type="entry name" value="MOSC_N"/>
    <property type="match status" value="1"/>
</dbReference>
<proteinExistence type="predicted"/>
<feature type="region of interest" description="Disordered" evidence="1">
    <location>
        <begin position="44"/>
        <end position="76"/>
    </location>
</feature>
<feature type="region of interest" description="Disordered" evidence="1">
    <location>
        <begin position="238"/>
        <end position="260"/>
    </location>
</feature>
<dbReference type="STRING" id="1448315.A0A319C4U4"/>
<dbReference type="SUPFAM" id="SSF50800">
    <property type="entry name" value="PK beta-barrel domain-like"/>
    <property type="match status" value="1"/>
</dbReference>
<reference evidence="4 5" key="1">
    <citation type="submission" date="2016-12" db="EMBL/GenBank/DDBJ databases">
        <title>The genomes of Aspergillus section Nigri reveals drivers in fungal speciation.</title>
        <authorList>
            <consortium name="DOE Joint Genome Institute"/>
            <person name="Vesth T.C."/>
            <person name="Nybo J."/>
            <person name="Theobald S."/>
            <person name="Brandl J."/>
            <person name="Frisvad J.C."/>
            <person name="Nielsen K.F."/>
            <person name="Lyhne E.K."/>
            <person name="Kogle M.E."/>
            <person name="Kuo A."/>
            <person name="Riley R."/>
            <person name="Clum A."/>
            <person name="Nolan M."/>
            <person name="Lipzen A."/>
            <person name="Salamov A."/>
            <person name="Henrissat B."/>
            <person name="Wiebenga A."/>
            <person name="De Vries R.P."/>
            <person name="Grigoriev I.V."/>
            <person name="Mortensen U.H."/>
            <person name="Andersen M.R."/>
            <person name="Baker S.E."/>
        </authorList>
    </citation>
    <scope>NUCLEOTIDE SEQUENCE [LARGE SCALE GENOMIC DNA]</scope>
    <source>
        <strain evidence="4 5">CBS 121591</strain>
    </source>
</reference>
<dbReference type="VEuPathDB" id="FungiDB:BO82DRAFT_384608"/>
<dbReference type="GeneID" id="37140861"/>
<gene>
    <name evidence="4" type="ORF">BO82DRAFT_384608</name>
</gene>
<protein>
    <recommendedName>
        <fullName evidence="3">MOSC domain-containing protein</fullName>
    </recommendedName>
</protein>
<name>A0A319C4U4_9EURO</name>
<dbReference type="Proteomes" id="UP000248340">
    <property type="component" value="Unassembled WGS sequence"/>
</dbReference>
<organism evidence="4 5">
    <name type="scientific">Aspergillus uvarum CBS 121591</name>
    <dbReference type="NCBI Taxonomy" id="1448315"/>
    <lineage>
        <taxon>Eukaryota</taxon>
        <taxon>Fungi</taxon>
        <taxon>Dikarya</taxon>
        <taxon>Ascomycota</taxon>
        <taxon>Pezizomycotina</taxon>
        <taxon>Eurotiomycetes</taxon>
        <taxon>Eurotiomycetidae</taxon>
        <taxon>Eurotiales</taxon>
        <taxon>Aspergillaceae</taxon>
        <taxon>Aspergillus</taxon>
        <taxon>Aspergillus subgen. Circumdati</taxon>
    </lineage>
</organism>
<feature type="compositionally biased region" description="Low complexity" evidence="1">
    <location>
        <begin position="136"/>
        <end position="145"/>
    </location>
</feature>
<evidence type="ECO:0000313" key="4">
    <source>
        <dbReference type="EMBL" id="PYH80174.1"/>
    </source>
</evidence>